<dbReference type="RefSeq" id="WP_317476361.1">
    <property type="nucleotide sequence ID" value="NZ_JARQTW010000002.1"/>
</dbReference>
<name>A0AAW6Q6T0_9PAST</name>
<keyword evidence="2" id="KW-0808">Transferase</keyword>
<dbReference type="CDD" id="cd03789">
    <property type="entry name" value="GT9_LPS_heptosyltransferase"/>
    <property type="match status" value="1"/>
</dbReference>
<dbReference type="GO" id="GO:0009244">
    <property type="term" value="P:lipopolysaccharide core region biosynthetic process"/>
    <property type="evidence" value="ECO:0007669"/>
    <property type="project" value="TreeGrafter"/>
</dbReference>
<proteinExistence type="inferred from homology"/>
<dbReference type="PANTHER" id="PTHR30160">
    <property type="entry name" value="TETRAACYLDISACCHARIDE 4'-KINASE-RELATED"/>
    <property type="match status" value="1"/>
</dbReference>
<dbReference type="PANTHER" id="PTHR30160:SF21">
    <property type="entry name" value="LIPOPOLYSACCHARIDE CORE HEPTOSYLTRANSFERASE OPSX"/>
    <property type="match status" value="1"/>
</dbReference>
<gene>
    <name evidence="4" type="ORF">P7M15_00485</name>
</gene>
<protein>
    <submittedName>
        <fullName evidence="4">Glycosyltransferase family 9 protein</fullName>
    </submittedName>
</protein>
<keyword evidence="1" id="KW-0328">Glycosyltransferase</keyword>
<dbReference type="Proteomes" id="UP001214976">
    <property type="component" value="Unassembled WGS sequence"/>
</dbReference>
<dbReference type="AlphaFoldDB" id="A0AAW6Q6T0"/>
<organism evidence="4 5">
    <name type="scientific">Exercitatus varius</name>
    <dbReference type="NCBI Taxonomy" id="67857"/>
    <lineage>
        <taxon>Bacteria</taxon>
        <taxon>Pseudomonadati</taxon>
        <taxon>Pseudomonadota</taxon>
        <taxon>Gammaproteobacteria</taxon>
        <taxon>Pasteurellales</taxon>
        <taxon>Pasteurellaceae</taxon>
        <taxon>Exercitatus</taxon>
    </lineage>
</organism>
<accession>A0AAW6Q6T0</accession>
<comment type="similarity">
    <text evidence="3">Belongs to the glycosyltransferase 9 family.</text>
</comment>
<dbReference type="SUPFAM" id="SSF53756">
    <property type="entry name" value="UDP-Glycosyltransferase/glycogen phosphorylase"/>
    <property type="match status" value="1"/>
</dbReference>
<evidence type="ECO:0000256" key="2">
    <source>
        <dbReference type="ARBA" id="ARBA00022679"/>
    </source>
</evidence>
<evidence type="ECO:0000256" key="1">
    <source>
        <dbReference type="ARBA" id="ARBA00022676"/>
    </source>
</evidence>
<reference evidence="4" key="1">
    <citation type="submission" date="2023-03" db="EMBL/GenBank/DDBJ databases">
        <title>Classification of Bisgaard taxon 6 and taxon 10 as Exercitatus varius gen. nov., spec. nov.</title>
        <authorList>
            <person name="Christensen H."/>
        </authorList>
    </citation>
    <scope>NUCLEOTIDE SEQUENCE</scope>
    <source>
        <strain evidence="4">86116</strain>
    </source>
</reference>
<dbReference type="Gene3D" id="3.40.50.2000">
    <property type="entry name" value="Glycogen Phosphorylase B"/>
    <property type="match status" value="2"/>
</dbReference>
<dbReference type="EMBL" id="JARQTW010000002">
    <property type="protein sequence ID" value="MDG2949007.1"/>
    <property type="molecule type" value="Genomic_DNA"/>
</dbReference>
<comment type="caution">
    <text evidence="4">The sequence shown here is derived from an EMBL/GenBank/DDBJ whole genome shotgun (WGS) entry which is preliminary data.</text>
</comment>
<dbReference type="InterPro" id="IPR051199">
    <property type="entry name" value="LPS_LOS_Heptosyltrfase"/>
</dbReference>
<dbReference type="InterPro" id="IPR002201">
    <property type="entry name" value="Glyco_trans_9"/>
</dbReference>
<sequence length="352" mass="38851">MPRKPLFSSDNPPESICILRLSAIGDVTHALAVVQEIQRFYPKCEITWIVGKAENALLSAVSTGIHFEVYDKKSGWKGLLALWKKLKNQRFNALLNMQTAVRASVLSLGIKAKYKIGFGEKRSREGQKFFVNHRIQDPRSPHVLDGFMAFAQEIGVPPFAPRWSLTLPPQANEKVRAFLSTNQKNLIIAPCSSKAEKDWSPEGYATVANYAHSRNMHVVLCGSAAPREVKMMEKITALCDFQPTNACGKTSLAELVALIAQADAVIAPDSGPAHIATMTGTPVIGLYAYHNPWRTGPYHNLANVVSVYEQNARKEFGKPSSELPWATKLKTPNLMAEIQADAVIAQLRQLGF</sequence>
<dbReference type="Pfam" id="PF01075">
    <property type="entry name" value="Glyco_transf_9"/>
    <property type="match status" value="1"/>
</dbReference>
<evidence type="ECO:0000313" key="5">
    <source>
        <dbReference type="Proteomes" id="UP001214976"/>
    </source>
</evidence>
<dbReference type="FunFam" id="3.40.50.2000:FF:000023">
    <property type="entry name" value="ADP-heptose--LPS heptosyltransferase II"/>
    <property type="match status" value="1"/>
</dbReference>
<evidence type="ECO:0000313" key="4">
    <source>
        <dbReference type="EMBL" id="MDG2949007.1"/>
    </source>
</evidence>
<dbReference type="GO" id="GO:0008713">
    <property type="term" value="F:ADP-heptose-lipopolysaccharide heptosyltransferase activity"/>
    <property type="evidence" value="ECO:0007669"/>
    <property type="project" value="TreeGrafter"/>
</dbReference>
<evidence type="ECO:0000256" key="3">
    <source>
        <dbReference type="ARBA" id="ARBA00043995"/>
    </source>
</evidence>
<dbReference type="GO" id="GO:0005829">
    <property type="term" value="C:cytosol"/>
    <property type="evidence" value="ECO:0007669"/>
    <property type="project" value="TreeGrafter"/>
</dbReference>